<proteinExistence type="predicted"/>
<accession>A0A183A6F9</accession>
<protein>
    <submittedName>
        <fullName evidence="3">FSA_C domain-containing protein</fullName>
    </submittedName>
</protein>
<evidence type="ECO:0000313" key="3">
    <source>
        <dbReference type="WBParaSite" id="ECPE_0000254401-mRNA-1"/>
    </source>
</evidence>
<name>A0A183A6F9_9TREM</name>
<gene>
    <name evidence="1" type="ORF">ECPE_LOCUS2544</name>
</gene>
<evidence type="ECO:0000313" key="2">
    <source>
        <dbReference type="Proteomes" id="UP000272942"/>
    </source>
</evidence>
<reference evidence="3" key="1">
    <citation type="submission" date="2016-06" db="UniProtKB">
        <authorList>
            <consortium name="WormBaseParasite"/>
        </authorList>
    </citation>
    <scope>IDENTIFICATION</scope>
</reference>
<keyword evidence="2" id="KW-1185">Reference proteome</keyword>
<reference evidence="1 2" key="2">
    <citation type="submission" date="2018-11" db="EMBL/GenBank/DDBJ databases">
        <authorList>
            <consortium name="Pathogen Informatics"/>
        </authorList>
    </citation>
    <scope>NUCLEOTIDE SEQUENCE [LARGE SCALE GENOMIC DNA]</scope>
    <source>
        <strain evidence="1 2">Egypt</strain>
    </source>
</reference>
<dbReference type="AlphaFoldDB" id="A0A183A6F9"/>
<dbReference type="EMBL" id="UZAN01039684">
    <property type="protein sequence ID" value="VDP66755.1"/>
    <property type="molecule type" value="Genomic_DNA"/>
</dbReference>
<sequence length="671" mass="76461">MYTSDQLTYPAYVYRLPGQVTLCSTTKHLIAVLDQQNLSILMRHYAHSNPIGRLNEQSSFLSSMNLHGKLDGEVLQLFPLTWPQKGSELWSLRQTVRDVLYSIYPSWSQQSHSSFKTTVHMESILLALRSQSVSWSSLSELEDRLLRMAGLFMLHNQFDSELRVPYSDLNPDQPSAGSLPLWVLITSKAIYLTHFNIMLEDWILQLLTDKQYDQAWHVCVGLHLNSVQLFAKSACQAISDKQGLTRQIPQHMQVRVLSSAQTVQQTHQLCLDNMCIWPGARMSLAVGLHSDLRTNCTLWSIRNGHDVDSVRILNITILRLFARLLGPNTECLCLANNSSLWQNIQKLGFQKQFLKFLSKASIIPPSMAIDILLEKEALNEAIFFSMGCISRTGTIWYWNSLEIENNNVPTEHCEYTYADAKVHLLDTSEILLQGSHPIKFTIWFGAIKELELPPTVLHGALQLVMQAFFHFLAYIRTNKNESSGFIETDKFINIFDIYADRIALHEPKKALIVAHMMLHYLRDQHLSPVLVLPTFAKHPQLYARFLLQQLSDDLVKMPNSFDLARILRAALVPTDRSELNSTCFRPIHLDPTNVNTHSSSSNSEDENFVIFSQCGHRLSVDPIRGPRVDQAVWDGFAALGLNRTAELMKRMLTWSPIVPTCPICLFQNKGF</sequence>
<organism evidence="3">
    <name type="scientific">Echinostoma caproni</name>
    <dbReference type="NCBI Taxonomy" id="27848"/>
    <lineage>
        <taxon>Eukaryota</taxon>
        <taxon>Metazoa</taxon>
        <taxon>Spiralia</taxon>
        <taxon>Lophotrochozoa</taxon>
        <taxon>Platyhelminthes</taxon>
        <taxon>Trematoda</taxon>
        <taxon>Digenea</taxon>
        <taxon>Plagiorchiida</taxon>
        <taxon>Echinostomata</taxon>
        <taxon>Echinostomatoidea</taxon>
        <taxon>Echinostomatidae</taxon>
        <taxon>Echinostoma</taxon>
    </lineage>
</organism>
<dbReference type="WBParaSite" id="ECPE_0000254401-mRNA-1">
    <property type="protein sequence ID" value="ECPE_0000254401-mRNA-1"/>
    <property type="gene ID" value="ECPE_0000254401"/>
</dbReference>
<dbReference type="OrthoDB" id="10650726at2759"/>
<dbReference type="Proteomes" id="UP000272942">
    <property type="component" value="Unassembled WGS sequence"/>
</dbReference>
<evidence type="ECO:0000313" key="1">
    <source>
        <dbReference type="EMBL" id="VDP66755.1"/>
    </source>
</evidence>